<name>A0ACC2KB48_PERAE</name>
<sequence length="131" mass="14658">MKRFKGANLTKRLYLINFMGPIGKWFVKLQDCEIEHEREGVSYVEEDIEEVSGAAEDGKGTELEEDPSKWEDGGVRDEVKELERDGEVGEGDEEVAPFLALEGVVKGLKGLSFFICAGTPREGEGQRQHVR</sequence>
<evidence type="ECO:0000313" key="1">
    <source>
        <dbReference type="EMBL" id="KAJ8618148.1"/>
    </source>
</evidence>
<dbReference type="Proteomes" id="UP001234297">
    <property type="component" value="Chromosome 4"/>
</dbReference>
<accession>A0ACC2KB48</accession>
<keyword evidence="2" id="KW-1185">Reference proteome</keyword>
<proteinExistence type="predicted"/>
<dbReference type="EMBL" id="CM056812">
    <property type="protein sequence ID" value="KAJ8618148.1"/>
    <property type="molecule type" value="Genomic_DNA"/>
</dbReference>
<evidence type="ECO:0000313" key="2">
    <source>
        <dbReference type="Proteomes" id="UP001234297"/>
    </source>
</evidence>
<protein>
    <submittedName>
        <fullName evidence="1">Uncharacterized protein</fullName>
    </submittedName>
</protein>
<comment type="caution">
    <text evidence="1">The sequence shown here is derived from an EMBL/GenBank/DDBJ whole genome shotgun (WGS) entry which is preliminary data.</text>
</comment>
<organism evidence="1 2">
    <name type="scientific">Persea americana</name>
    <name type="common">Avocado</name>
    <dbReference type="NCBI Taxonomy" id="3435"/>
    <lineage>
        <taxon>Eukaryota</taxon>
        <taxon>Viridiplantae</taxon>
        <taxon>Streptophyta</taxon>
        <taxon>Embryophyta</taxon>
        <taxon>Tracheophyta</taxon>
        <taxon>Spermatophyta</taxon>
        <taxon>Magnoliopsida</taxon>
        <taxon>Magnoliidae</taxon>
        <taxon>Laurales</taxon>
        <taxon>Lauraceae</taxon>
        <taxon>Persea</taxon>
    </lineage>
</organism>
<gene>
    <name evidence="1" type="ORF">MRB53_014334</name>
</gene>
<reference evidence="1 2" key="1">
    <citation type="journal article" date="2022" name="Hortic Res">
        <title>A haplotype resolved chromosomal level avocado genome allows analysis of novel avocado genes.</title>
        <authorList>
            <person name="Nath O."/>
            <person name="Fletcher S.J."/>
            <person name="Hayward A."/>
            <person name="Shaw L.M."/>
            <person name="Masouleh A.K."/>
            <person name="Furtado A."/>
            <person name="Henry R.J."/>
            <person name="Mitter N."/>
        </authorList>
    </citation>
    <scope>NUCLEOTIDE SEQUENCE [LARGE SCALE GENOMIC DNA]</scope>
    <source>
        <strain evidence="2">cv. Hass</strain>
    </source>
</reference>